<reference evidence="2 3" key="1">
    <citation type="submission" date="2024-01" db="EMBL/GenBank/DDBJ databases">
        <authorList>
            <consortium name="Genoscope - CEA"/>
            <person name="William W."/>
        </authorList>
    </citation>
    <scope>NUCLEOTIDE SEQUENCE [LARGE SCALE GENOMIC DNA]</scope>
    <source>
        <strain evidence="2 3">29B2s-10</strain>
    </source>
</reference>
<evidence type="ECO:0000313" key="3">
    <source>
        <dbReference type="Proteomes" id="UP001497600"/>
    </source>
</evidence>
<evidence type="ECO:0000313" key="2">
    <source>
        <dbReference type="EMBL" id="CAK7895571.1"/>
    </source>
</evidence>
<organism evidence="2 3">
    <name type="scientific">[Candida] anglica</name>
    <dbReference type="NCBI Taxonomy" id="148631"/>
    <lineage>
        <taxon>Eukaryota</taxon>
        <taxon>Fungi</taxon>
        <taxon>Dikarya</taxon>
        <taxon>Ascomycota</taxon>
        <taxon>Saccharomycotina</taxon>
        <taxon>Pichiomycetes</taxon>
        <taxon>Debaryomycetaceae</taxon>
        <taxon>Kurtzmaniella</taxon>
    </lineage>
</organism>
<feature type="chain" id="PRO_5046885265" evidence="1">
    <location>
        <begin position="18"/>
        <end position="263"/>
    </location>
</feature>
<feature type="signal peptide" evidence="1">
    <location>
        <begin position="1"/>
        <end position="17"/>
    </location>
</feature>
<dbReference type="EMBL" id="OZ004254">
    <property type="protein sequence ID" value="CAK7895571.1"/>
    <property type="molecule type" value="Genomic_DNA"/>
</dbReference>
<keyword evidence="1" id="KW-0732">Signal</keyword>
<evidence type="ECO:0000256" key="1">
    <source>
        <dbReference type="SAM" id="SignalP"/>
    </source>
</evidence>
<gene>
    <name evidence="2" type="ORF">CAAN4_B00936</name>
</gene>
<keyword evidence="3" id="KW-1185">Reference proteome</keyword>
<name>A0ABP0E6R5_9ASCO</name>
<sequence length="263" mass="29522">MWTSLILTSLMIPSIIANLKVFPKQQDLHPNKLQQIYHDIRKDIYTVDTIDQLKPKELRTFGIVRVNATNSIIVSSKLADDAMNPYYAPSLDNMNLKLQQLNDFTEISFQDLETSVIETDWEPIGGCHSNLRSDTPSTYSQGWLLSVGSGVTNTISFTVNSVSVDGYIDLTYSAAISGSITCTVNPGKTLQFQIKSELVSLQNVKTRSVYIKDSTSIWGVITSNFEMGEWDKLDDYTQVNQRNFQTACVTDSTLLQCDYNSDQ</sequence>
<accession>A0ABP0E6R5</accession>
<protein>
    <submittedName>
        <fullName evidence="2">Uncharacterized protein</fullName>
    </submittedName>
</protein>
<dbReference type="Proteomes" id="UP001497600">
    <property type="component" value="Chromosome B"/>
</dbReference>
<proteinExistence type="predicted"/>